<comment type="caution">
    <text evidence="1">The sequence shown here is derived from an EMBL/GenBank/DDBJ whole genome shotgun (WGS) entry which is preliminary data.</text>
</comment>
<protein>
    <submittedName>
        <fullName evidence="1">Uncharacterized protein</fullName>
    </submittedName>
</protein>
<name>A0A9J6FBB4_HAELO</name>
<dbReference type="OrthoDB" id="6436959at2759"/>
<sequence length="155" mass="18020">MDRTADKYRGGDHPSCQHDIAESHIRLQGAPTAPQIRNFPANYTRNTKVHVFKLPREERLRNAWIHPVPRENLTVTENSGGRKTRTKWVRMEHAALQKAIAESNEAFDRASELASHLRSQEMKFWSVIEKNERLLIIHIVKDEAPWLKYSVSKET</sequence>
<keyword evidence="2" id="KW-1185">Reference proteome</keyword>
<dbReference type="VEuPathDB" id="VectorBase:HLOH_063682"/>
<dbReference type="EMBL" id="JABSTR010000001">
    <property type="protein sequence ID" value="KAH9360261.1"/>
    <property type="molecule type" value="Genomic_DNA"/>
</dbReference>
<evidence type="ECO:0000313" key="1">
    <source>
        <dbReference type="EMBL" id="KAH9360261.1"/>
    </source>
</evidence>
<reference evidence="1 2" key="1">
    <citation type="journal article" date="2020" name="Cell">
        <title>Large-Scale Comparative Analyses of Tick Genomes Elucidate Their Genetic Diversity and Vector Capacities.</title>
        <authorList>
            <consortium name="Tick Genome and Microbiome Consortium (TIGMIC)"/>
            <person name="Jia N."/>
            <person name="Wang J."/>
            <person name="Shi W."/>
            <person name="Du L."/>
            <person name="Sun Y."/>
            <person name="Zhan W."/>
            <person name="Jiang J.F."/>
            <person name="Wang Q."/>
            <person name="Zhang B."/>
            <person name="Ji P."/>
            <person name="Bell-Sakyi L."/>
            <person name="Cui X.M."/>
            <person name="Yuan T.T."/>
            <person name="Jiang B.G."/>
            <person name="Yang W.F."/>
            <person name="Lam T.T."/>
            <person name="Chang Q.C."/>
            <person name="Ding S.J."/>
            <person name="Wang X.J."/>
            <person name="Zhu J.G."/>
            <person name="Ruan X.D."/>
            <person name="Zhao L."/>
            <person name="Wei J.T."/>
            <person name="Ye R.Z."/>
            <person name="Que T.C."/>
            <person name="Du C.H."/>
            <person name="Zhou Y.H."/>
            <person name="Cheng J.X."/>
            <person name="Dai P.F."/>
            <person name="Guo W.B."/>
            <person name="Han X.H."/>
            <person name="Huang E.J."/>
            <person name="Li L.F."/>
            <person name="Wei W."/>
            <person name="Gao Y.C."/>
            <person name="Liu J.Z."/>
            <person name="Shao H.Z."/>
            <person name="Wang X."/>
            <person name="Wang C.C."/>
            <person name="Yang T.C."/>
            <person name="Huo Q.B."/>
            <person name="Li W."/>
            <person name="Chen H.Y."/>
            <person name="Chen S.E."/>
            <person name="Zhou L.G."/>
            <person name="Ni X.B."/>
            <person name="Tian J.H."/>
            <person name="Sheng Y."/>
            <person name="Liu T."/>
            <person name="Pan Y.S."/>
            <person name="Xia L.Y."/>
            <person name="Li J."/>
            <person name="Zhao F."/>
            <person name="Cao W.C."/>
        </authorList>
    </citation>
    <scope>NUCLEOTIDE SEQUENCE [LARGE SCALE GENOMIC DNA]</scope>
    <source>
        <strain evidence="1">HaeL-2018</strain>
    </source>
</reference>
<dbReference type="AlphaFoldDB" id="A0A9J6FBB4"/>
<evidence type="ECO:0000313" key="2">
    <source>
        <dbReference type="Proteomes" id="UP000821853"/>
    </source>
</evidence>
<proteinExistence type="predicted"/>
<accession>A0A9J6FBB4</accession>
<dbReference type="Proteomes" id="UP000821853">
    <property type="component" value="Chromosome 1"/>
</dbReference>
<organism evidence="1 2">
    <name type="scientific">Haemaphysalis longicornis</name>
    <name type="common">Bush tick</name>
    <dbReference type="NCBI Taxonomy" id="44386"/>
    <lineage>
        <taxon>Eukaryota</taxon>
        <taxon>Metazoa</taxon>
        <taxon>Ecdysozoa</taxon>
        <taxon>Arthropoda</taxon>
        <taxon>Chelicerata</taxon>
        <taxon>Arachnida</taxon>
        <taxon>Acari</taxon>
        <taxon>Parasitiformes</taxon>
        <taxon>Ixodida</taxon>
        <taxon>Ixodoidea</taxon>
        <taxon>Ixodidae</taxon>
        <taxon>Haemaphysalinae</taxon>
        <taxon>Haemaphysalis</taxon>
    </lineage>
</organism>
<gene>
    <name evidence="1" type="ORF">HPB48_005713</name>
</gene>